<dbReference type="KEGG" id="maes:Ga0123461_0805"/>
<name>A0A2K8KWG1_MARES</name>
<keyword evidence="3" id="KW-1185">Reference proteome</keyword>
<gene>
    <name evidence="2" type="ORF">Ga0123461_0805</name>
</gene>
<keyword evidence="1" id="KW-0812">Transmembrane</keyword>
<proteinExistence type="predicted"/>
<evidence type="ECO:0008006" key="4">
    <source>
        <dbReference type="Google" id="ProtNLM"/>
    </source>
</evidence>
<feature type="transmembrane region" description="Helical" evidence="1">
    <location>
        <begin position="43"/>
        <end position="63"/>
    </location>
</feature>
<sequence>MGKYLISKPMRFFFLIAASILWAGIWLTGFAAVHWLLYIPAVFFIFASLTGICPGMIISNMLFGEKKGE</sequence>
<dbReference type="Proteomes" id="UP000231701">
    <property type="component" value="Chromosome"/>
</dbReference>
<dbReference type="AlphaFoldDB" id="A0A2K8KWG1"/>
<evidence type="ECO:0000313" key="2">
    <source>
        <dbReference type="EMBL" id="ATX79225.1"/>
    </source>
</evidence>
<evidence type="ECO:0000313" key="3">
    <source>
        <dbReference type="Proteomes" id="UP000231701"/>
    </source>
</evidence>
<organism evidence="2 3">
    <name type="scientific">Mariprofundus aestuarium</name>
    <dbReference type="NCBI Taxonomy" id="1921086"/>
    <lineage>
        <taxon>Bacteria</taxon>
        <taxon>Pseudomonadati</taxon>
        <taxon>Pseudomonadota</taxon>
        <taxon>Candidatius Mariprofundia</taxon>
        <taxon>Mariprofundales</taxon>
        <taxon>Mariprofundaceae</taxon>
        <taxon>Mariprofundus</taxon>
    </lineage>
</organism>
<dbReference type="OrthoDB" id="963235at2"/>
<dbReference type="EMBL" id="CP018799">
    <property type="protein sequence ID" value="ATX79225.1"/>
    <property type="molecule type" value="Genomic_DNA"/>
</dbReference>
<protein>
    <recommendedName>
        <fullName evidence="4">DUF2892 domain-containing protein</fullName>
    </recommendedName>
</protein>
<accession>A0A2K8KWG1</accession>
<reference evidence="2 3" key="1">
    <citation type="submission" date="2016-12" db="EMBL/GenBank/DDBJ databases">
        <title>Isolation and genomic insights into novel planktonic Zetaproteobacteria from stratified waters of the Chesapeake Bay.</title>
        <authorList>
            <person name="McAllister S.M."/>
            <person name="Kato S."/>
            <person name="Chan C.S."/>
            <person name="Chiu B.K."/>
            <person name="Field E.K."/>
        </authorList>
    </citation>
    <scope>NUCLEOTIDE SEQUENCE [LARGE SCALE GENOMIC DNA]</scope>
    <source>
        <strain evidence="2 3">CP-5</strain>
    </source>
</reference>
<keyword evidence="1" id="KW-0472">Membrane</keyword>
<dbReference type="RefSeq" id="WP_100277141.1">
    <property type="nucleotide sequence ID" value="NZ_CP018799.1"/>
</dbReference>
<keyword evidence="1" id="KW-1133">Transmembrane helix</keyword>
<evidence type="ECO:0000256" key="1">
    <source>
        <dbReference type="SAM" id="Phobius"/>
    </source>
</evidence>
<feature type="transmembrane region" description="Helical" evidence="1">
    <location>
        <begin position="12"/>
        <end position="37"/>
    </location>
</feature>